<dbReference type="Gramene" id="Kaladp0024s0567.1.v1.1">
    <property type="protein sequence ID" value="Kaladp0024s0567.1.v1.1"/>
    <property type="gene ID" value="Kaladp0024s0567.v1.1"/>
</dbReference>
<accession>A0A7N0T764</accession>
<keyword evidence="2" id="KW-1185">Reference proteome</keyword>
<name>A0A7N0T764_KALFE</name>
<protein>
    <submittedName>
        <fullName evidence="1">Uncharacterized protein</fullName>
    </submittedName>
</protein>
<dbReference type="AlphaFoldDB" id="A0A7N0T764"/>
<dbReference type="Proteomes" id="UP000594263">
    <property type="component" value="Unplaced"/>
</dbReference>
<evidence type="ECO:0000313" key="2">
    <source>
        <dbReference type="Proteomes" id="UP000594263"/>
    </source>
</evidence>
<proteinExistence type="predicted"/>
<organism evidence="1 2">
    <name type="scientific">Kalanchoe fedtschenkoi</name>
    <name type="common">Lavender scallops</name>
    <name type="synonym">South American air plant</name>
    <dbReference type="NCBI Taxonomy" id="63787"/>
    <lineage>
        <taxon>Eukaryota</taxon>
        <taxon>Viridiplantae</taxon>
        <taxon>Streptophyta</taxon>
        <taxon>Embryophyta</taxon>
        <taxon>Tracheophyta</taxon>
        <taxon>Spermatophyta</taxon>
        <taxon>Magnoliopsida</taxon>
        <taxon>eudicotyledons</taxon>
        <taxon>Gunneridae</taxon>
        <taxon>Pentapetalae</taxon>
        <taxon>Saxifragales</taxon>
        <taxon>Crassulaceae</taxon>
        <taxon>Kalanchoe</taxon>
    </lineage>
</organism>
<evidence type="ECO:0000313" key="1">
    <source>
        <dbReference type="EnsemblPlants" id="Kaladp0024s0567.1.v1.1"/>
    </source>
</evidence>
<sequence length="49" mass="5846">MKKGLLLFVSIFQSLFLIYFLRASDLPRRLPLRTGFFRYITFRCKSGDL</sequence>
<reference evidence="1" key="1">
    <citation type="submission" date="2021-01" db="UniProtKB">
        <authorList>
            <consortium name="EnsemblPlants"/>
        </authorList>
    </citation>
    <scope>IDENTIFICATION</scope>
</reference>
<dbReference type="EnsemblPlants" id="Kaladp0024s0567.1.v1.1">
    <property type="protein sequence ID" value="Kaladp0024s0567.1.v1.1"/>
    <property type="gene ID" value="Kaladp0024s0567.v1.1"/>
</dbReference>